<name>A0AAD2IZ32_ACHAE</name>
<dbReference type="EMBL" id="CYTK01000003">
    <property type="protein sequence ID" value="CUJ01392.1"/>
    <property type="molecule type" value="Genomic_DNA"/>
</dbReference>
<reference evidence="1 2" key="1">
    <citation type="submission" date="2015-09" db="EMBL/GenBank/DDBJ databases">
        <authorList>
            <consortium name="Pathogen Informatics"/>
        </authorList>
    </citation>
    <scope>NUCLEOTIDE SEQUENCE [LARGE SCALE GENOMIC DNA]</scope>
    <source>
        <strain evidence="1 2">2789STDY5608625</strain>
    </source>
</reference>
<dbReference type="AlphaFoldDB" id="A0AAD2IZ32"/>
<accession>A0AAD2IZ32</accession>
<evidence type="ECO:0000313" key="1">
    <source>
        <dbReference type="EMBL" id="CUJ01392.1"/>
    </source>
</evidence>
<dbReference type="RefSeq" id="WP_054453442.1">
    <property type="nucleotide sequence ID" value="NZ_CYTK01000003.1"/>
</dbReference>
<organism evidence="1 2">
    <name type="scientific">Achromobacter aegrifaciens</name>
    <dbReference type="NCBI Taxonomy" id="1287736"/>
    <lineage>
        <taxon>Bacteria</taxon>
        <taxon>Pseudomonadati</taxon>
        <taxon>Pseudomonadota</taxon>
        <taxon>Betaproteobacteria</taxon>
        <taxon>Burkholderiales</taxon>
        <taxon>Alcaligenaceae</taxon>
        <taxon>Achromobacter</taxon>
    </lineage>
</organism>
<evidence type="ECO:0000313" key="2">
    <source>
        <dbReference type="Proteomes" id="UP000044098"/>
    </source>
</evidence>
<proteinExistence type="predicted"/>
<sequence length="90" mass="10021">MTTIKDGGPAFPARVSVNRDSGELQPHQFGNDDFFTIGQSLRDAFAMKAMQAAEPPVFYIGTRETKESLKTWARHCWAMADAMLKARGDQ</sequence>
<gene>
    <name evidence="1" type="ORF">ERS370000_02434</name>
</gene>
<comment type="caution">
    <text evidence="1">The sequence shown here is derived from an EMBL/GenBank/DDBJ whole genome shotgun (WGS) entry which is preliminary data.</text>
</comment>
<dbReference type="Proteomes" id="UP000044098">
    <property type="component" value="Unassembled WGS sequence"/>
</dbReference>
<protein>
    <submittedName>
        <fullName evidence="1">Uncharacterized protein</fullName>
    </submittedName>
</protein>